<keyword evidence="2" id="KW-1185">Reference proteome</keyword>
<dbReference type="EMBL" id="VSRR010101321">
    <property type="protein sequence ID" value="MPC95203.1"/>
    <property type="molecule type" value="Genomic_DNA"/>
</dbReference>
<dbReference type="Proteomes" id="UP000324222">
    <property type="component" value="Unassembled WGS sequence"/>
</dbReference>
<sequence>MAAAAEEEAAAATAVEVEVAVALAVTLAVGLAVALEEALEAAMAVVEAVVEAKCVTLTAAASRPRSPATCTSTAPQILRPSWGRALQCLLPAWSTTLCSSTLLRASSTSSLSWCLPPSRRTWCTC</sequence>
<proteinExistence type="predicted"/>
<evidence type="ECO:0000313" key="1">
    <source>
        <dbReference type="EMBL" id="MPC95203.1"/>
    </source>
</evidence>
<dbReference type="AlphaFoldDB" id="A0A5B7JLA5"/>
<name>A0A5B7JLA5_PORTR</name>
<comment type="caution">
    <text evidence="1">The sequence shown here is derived from an EMBL/GenBank/DDBJ whole genome shotgun (WGS) entry which is preliminary data.</text>
</comment>
<evidence type="ECO:0000313" key="2">
    <source>
        <dbReference type="Proteomes" id="UP000324222"/>
    </source>
</evidence>
<accession>A0A5B7JLA5</accession>
<organism evidence="1 2">
    <name type="scientific">Portunus trituberculatus</name>
    <name type="common">Swimming crab</name>
    <name type="synonym">Neptunus trituberculatus</name>
    <dbReference type="NCBI Taxonomy" id="210409"/>
    <lineage>
        <taxon>Eukaryota</taxon>
        <taxon>Metazoa</taxon>
        <taxon>Ecdysozoa</taxon>
        <taxon>Arthropoda</taxon>
        <taxon>Crustacea</taxon>
        <taxon>Multicrustacea</taxon>
        <taxon>Malacostraca</taxon>
        <taxon>Eumalacostraca</taxon>
        <taxon>Eucarida</taxon>
        <taxon>Decapoda</taxon>
        <taxon>Pleocyemata</taxon>
        <taxon>Brachyura</taxon>
        <taxon>Eubrachyura</taxon>
        <taxon>Portunoidea</taxon>
        <taxon>Portunidae</taxon>
        <taxon>Portuninae</taxon>
        <taxon>Portunus</taxon>
    </lineage>
</organism>
<gene>
    <name evidence="1" type="ORF">E2C01_090402</name>
</gene>
<reference evidence="1 2" key="1">
    <citation type="submission" date="2019-05" db="EMBL/GenBank/DDBJ databases">
        <title>Another draft genome of Portunus trituberculatus and its Hox gene families provides insights of decapod evolution.</title>
        <authorList>
            <person name="Jeong J.-H."/>
            <person name="Song I."/>
            <person name="Kim S."/>
            <person name="Choi T."/>
            <person name="Kim D."/>
            <person name="Ryu S."/>
            <person name="Kim W."/>
        </authorList>
    </citation>
    <scope>NUCLEOTIDE SEQUENCE [LARGE SCALE GENOMIC DNA]</scope>
    <source>
        <tissue evidence="1">Muscle</tissue>
    </source>
</reference>
<protein>
    <submittedName>
        <fullName evidence="1">Uncharacterized protein</fullName>
    </submittedName>
</protein>